<organism evidence="1 2">
    <name type="scientific">Maribacter algarum</name>
    <name type="common">ex Zhang et al. 2020</name>
    <dbReference type="NCBI Taxonomy" id="2578118"/>
    <lineage>
        <taxon>Bacteria</taxon>
        <taxon>Pseudomonadati</taxon>
        <taxon>Bacteroidota</taxon>
        <taxon>Flavobacteriia</taxon>
        <taxon>Flavobacteriales</taxon>
        <taxon>Flavobacteriaceae</taxon>
        <taxon>Maribacter</taxon>
    </lineage>
</organism>
<evidence type="ECO:0000313" key="1">
    <source>
        <dbReference type="EMBL" id="TMM58905.1"/>
    </source>
</evidence>
<protein>
    <submittedName>
        <fullName evidence="1">Uncharacterized protein</fullName>
    </submittedName>
</protein>
<dbReference type="Proteomes" id="UP000310314">
    <property type="component" value="Unassembled WGS sequence"/>
</dbReference>
<dbReference type="AlphaFoldDB" id="A0A5S3PV94"/>
<reference evidence="1 2" key="1">
    <citation type="submission" date="2019-05" db="EMBL/GenBank/DDBJ databases">
        <authorList>
            <person name="Zhang J.-Y."/>
            <person name="Feg X."/>
            <person name="Du Z.-J."/>
        </authorList>
    </citation>
    <scope>NUCLEOTIDE SEQUENCE [LARGE SCALE GENOMIC DNA]</scope>
    <source>
        <strain evidence="1 2">RZ26</strain>
    </source>
</reference>
<proteinExistence type="predicted"/>
<sequence length="166" mass="18981">MKRTHFLILISSILIVACSSQKKLETSAPFTLGEVYGQNWIVENAAKDSGYEVVIPVMSLDENEAVLQNLYHKGKMVDISIELRDFGMIALAEYSKEDLLKKDILVPEAPNSKKKKDNKKMELFPFELRDTEAVLSYLQKDKVKYIKLSGIRQNPVVIYESLKARR</sequence>
<comment type="caution">
    <text evidence="1">The sequence shown here is derived from an EMBL/GenBank/DDBJ whole genome shotgun (WGS) entry which is preliminary data.</text>
</comment>
<name>A0A5S3PV94_9FLAO</name>
<evidence type="ECO:0000313" key="2">
    <source>
        <dbReference type="Proteomes" id="UP000310314"/>
    </source>
</evidence>
<dbReference type="EMBL" id="VATY01000001">
    <property type="protein sequence ID" value="TMM58905.1"/>
    <property type="molecule type" value="Genomic_DNA"/>
</dbReference>
<keyword evidence="2" id="KW-1185">Reference proteome</keyword>
<gene>
    <name evidence="1" type="ORF">FEE95_05595</name>
</gene>
<dbReference type="PROSITE" id="PS51257">
    <property type="entry name" value="PROKAR_LIPOPROTEIN"/>
    <property type="match status" value="1"/>
</dbReference>
<dbReference type="OrthoDB" id="1364277at2"/>
<accession>A0A5S3PV94</accession>
<dbReference type="RefSeq" id="WP_138656838.1">
    <property type="nucleotide sequence ID" value="NZ_VATY01000001.1"/>
</dbReference>